<proteinExistence type="predicted"/>
<sequence>MKANVNAVEEASTLMRDIFDAVPKLRSTGKPVAVVFALRLAPVVFASSVAVSDVLAPVAL</sequence>
<protein>
    <submittedName>
        <fullName evidence="1">Unannotated protein</fullName>
    </submittedName>
</protein>
<dbReference type="AlphaFoldDB" id="A0A6J5ZEY7"/>
<dbReference type="EMBL" id="CAESAN010000018">
    <property type="protein sequence ID" value="CAB4338203.1"/>
    <property type="molecule type" value="Genomic_DNA"/>
</dbReference>
<name>A0A6J5ZEY7_9ZZZZ</name>
<accession>A0A6J5ZEY7</accession>
<organism evidence="1">
    <name type="scientific">freshwater metagenome</name>
    <dbReference type="NCBI Taxonomy" id="449393"/>
    <lineage>
        <taxon>unclassified sequences</taxon>
        <taxon>metagenomes</taxon>
        <taxon>ecological metagenomes</taxon>
    </lineage>
</organism>
<gene>
    <name evidence="1" type="ORF">UFOPK3547_00347</name>
</gene>
<evidence type="ECO:0000313" key="1">
    <source>
        <dbReference type="EMBL" id="CAB4338203.1"/>
    </source>
</evidence>
<reference evidence="1" key="1">
    <citation type="submission" date="2020-05" db="EMBL/GenBank/DDBJ databases">
        <authorList>
            <person name="Chiriac C."/>
            <person name="Salcher M."/>
            <person name="Ghai R."/>
            <person name="Kavagutti S V."/>
        </authorList>
    </citation>
    <scope>NUCLEOTIDE SEQUENCE</scope>
</reference>